<evidence type="ECO:0000256" key="8">
    <source>
        <dbReference type="ARBA" id="ARBA00023229"/>
    </source>
</evidence>
<dbReference type="EMBL" id="CP049886">
    <property type="protein sequence ID" value="QIL47006.1"/>
    <property type="molecule type" value="Genomic_DNA"/>
</dbReference>
<feature type="binding site" evidence="11">
    <location>
        <begin position="257"/>
        <end position="259"/>
    </location>
    <ligand>
        <name>FMN</name>
        <dbReference type="ChEBI" id="CHEBI:58210"/>
    </ligand>
</feature>
<feature type="binding site" evidence="11">
    <location>
        <begin position="60"/>
        <end position="62"/>
    </location>
    <ligand>
        <name>FMN</name>
        <dbReference type="ChEBI" id="CHEBI:58210"/>
    </ligand>
</feature>
<keyword evidence="8 11" id="KW-0414">Isoprene biosynthesis</keyword>
<comment type="similarity">
    <text evidence="11">Belongs to the IPP isomerase type 2 family.</text>
</comment>
<dbReference type="GO" id="GO:0004452">
    <property type="term" value="F:isopentenyl-diphosphate delta-isomerase activity"/>
    <property type="evidence" value="ECO:0007669"/>
    <property type="project" value="UniProtKB-UniRule"/>
</dbReference>
<evidence type="ECO:0000313" key="13">
    <source>
        <dbReference type="EMBL" id="QIL47006.1"/>
    </source>
</evidence>
<comment type="function">
    <text evidence="11">Involved in the biosynthesis of isoprenoids. Catalyzes the 1,3-allylic rearrangement of the homoallylic substrate isopentenyl (IPP) to its allylic isomer, dimethylallyl diphosphate (DMAPP).</text>
</comment>
<dbReference type="GO" id="GO:0008299">
    <property type="term" value="P:isoprenoid biosynthetic process"/>
    <property type="evidence" value="ECO:0007669"/>
    <property type="project" value="UniProtKB-UniRule"/>
</dbReference>
<feature type="binding site" evidence="11">
    <location>
        <position position="206"/>
    </location>
    <ligand>
        <name>FMN</name>
        <dbReference type="ChEBI" id="CHEBI:58210"/>
    </ligand>
</feature>
<accession>A0A6G8APS6</accession>
<protein>
    <recommendedName>
        <fullName evidence="11">Isopentenyl-diphosphate delta-isomerase</fullName>
        <shortName evidence="11">IPP isomerase</shortName>
        <ecNumber evidence="11">5.3.3.2</ecNumber>
    </recommendedName>
    <alternativeName>
        <fullName evidence="11">Isopentenyl diphosphate:dimethylallyl diphosphate isomerase</fullName>
    </alternativeName>
    <alternativeName>
        <fullName evidence="11">Isopentenyl pyrophosphate isomerase</fullName>
    </alternativeName>
    <alternativeName>
        <fullName evidence="11">Type 2 isopentenyl diphosphate isomerase</fullName>
        <shortName evidence="11">IDI-2</shortName>
    </alternativeName>
</protein>
<keyword evidence="2 11" id="KW-0963">Cytoplasm</keyword>
<sequence length="347" mass="37751">MNRKDQHVALANEQYQVQAMSDFDQVRFVHQSLPQIDLADVSLKTRFAGLDLDYPFYINGMTGGSEKTAIINQQLAEVAKATGIAMATGSVSAALKHPETAASYQIVREVNPDGLVFANLGAEHSVENGKKAVALLKADAIQIHVNAPQEMIMPEGSREFSTWLDSIKAMVEGVGVPVIVKEVGFGMSRDTISQLSSIGVKTIDISGRGGTNFATIENARRPEQELDLLANWGQSTAISLIEAYNFSMTHDILASGGIRNPLDMAKALALGAKACGLSGQILELVQKQGVEETIKIVNSWKDQLQTIMTLLGCRKVSDLKQTDLVLTGSVKDWCDVRDLNYRKFANR</sequence>
<dbReference type="EC" id="5.3.3.2" evidence="11"/>
<evidence type="ECO:0000259" key="12">
    <source>
        <dbReference type="Pfam" id="PF01070"/>
    </source>
</evidence>
<dbReference type="KEGG" id="vah:G7081_04935"/>
<feature type="binding site" evidence="11">
    <location>
        <begin position="278"/>
        <end position="279"/>
    </location>
    <ligand>
        <name>FMN</name>
        <dbReference type="ChEBI" id="CHEBI:58210"/>
    </ligand>
</feature>
<dbReference type="PANTHER" id="PTHR43665">
    <property type="entry name" value="ISOPENTENYL-DIPHOSPHATE DELTA-ISOMERASE"/>
    <property type="match status" value="1"/>
</dbReference>
<evidence type="ECO:0000256" key="6">
    <source>
        <dbReference type="ARBA" id="ARBA00022842"/>
    </source>
</evidence>
<feature type="binding site" evidence="11">
    <location>
        <position position="181"/>
    </location>
    <ligand>
        <name>FMN</name>
        <dbReference type="ChEBI" id="CHEBI:58210"/>
    </ligand>
</feature>
<dbReference type="Proteomes" id="UP000500890">
    <property type="component" value="Chromosome"/>
</dbReference>
<keyword evidence="9 11" id="KW-0413">Isomerase</keyword>
<keyword evidence="4 11" id="KW-0288">FMN</keyword>
<feature type="binding site" evidence="11">
    <location>
        <position position="149"/>
    </location>
    <ligand>
        <name>substrate</name>
    </ligand>
</feature>
<dbReference type="GO" id="GO:0070402">
    <property type="term" value="F:NADPH binding"/>
    <property type="evidence" value="ECO:0007669"/>
    <property type="project" value="UniProtKB-UniRule"/>
</dbReference>
<dbReference type="SUPFAM" id="SSF51395">
    <property type="entry name" value="FMN-linked oxidoreductases"/>
    <property type="match status" value="1"/>
</dbReference>
<comment type="cofactor">
    <cofactor evidence="11">
        <name>NADPH</name>
        <dbReference type="ChEBI" id="CHEBI:57783"/>
    </cofactor>
</comment>
<dbReference type="InterPro" id="IPR000262">
    <property type="entry name" value="FMN-dep_DH"/>
</dbReference>
<name>A0A6G8APS6_9ENTE</name>
<dbReference type="GO" id="GO:0000287">
    <property type="term" value="F:magnesium ion binding"/>
    <property type="evidence" value="ECO:0007669"/>
    <property type="project" value="UniProtKB-UniRule"/>
</dbReference>
<dbReference type="InterPro" id="IPR013785">
    <property type="entry name" value="Aldolase_TIM"/>
</dbReference>
<evidence type="ECO:0000256" key="11">
    <source>
        <dbReference type="HAMAP-Rule" id="MF_00354"/>
    </source>
</evidence>
<evidence type="ECO:0000256" key="1">
    <source>
        <dbReference type="ARBA" id="ARBA00001917"/>
    </source>
</evidence>
<dbReference type="GO" id="GO:0010181">
    <property type="term" value="F:FMN binding"/>
    <property type="evidence" value="ECO:0007669"/>
    <property type="project" value="UniProtKB-UniRule"/>
</dbReference>
<dbReference type="Gene3D" id="3.20.20.70">
    <property type="entry name" value="Aldolase class I"/>
    <property type="match status" value="1"/>
</dbReference>
<feature type="binding site" evidence="11">
    <location>
        <position position="119"/>
    </location>
    <ligand>
        <name>FMN</name>
        <dbReference type="ChEBI" id="CHEBI:58210"/>
    </ligand>
</feature>
<dbReference type="GO" id="GO:0016491">
    <property type="term" value="F:oxidoreductase activity"/>
    <property type="evidence" value="ECO:0007669"/>
    <property type="project" value="InterPro"/>
</dbReference>
<dbReference type="NCBIfam" id="TIGR02151">
    <property type="entry name" value="IPP_isom_2"/>
    <property type="match status" value="1"/>
</dbReference>
<keyword evidence="14" id="KW-1185">Reference proteome</keyword>
<feature type="binding site" evidence="11">
    <location>
        <position position="211"/>
    </location>
    <ligand>
        <name>FMN</name>
        <dbReference type="ChEBI" id="CHEBI:58210"/>
    </ligand>
</feature>
<comment type="cofactor">
    <cofactor evidence="1 11">
        <name>FMN</name>
        <dbReference type="ChEBI" id="CHEBI:58210"/>
    </cofactor>
</comment>
<dbReference type="Pfam" id="PF01070">
    <property type="entry name" value="FMN_dh"/>
    <property type="match status" value="1"/>
</dbReference>
<dbReference type="HAMAP" id="MF_00354">
    <property type="entry name" value="Idi_2"/>
    <property type="match status" value="1"/>
</dbReference>
<dbReference type="PANTHER" id="PTHR43665:SF1">
    <property type="entry name" value="ISOPENTENYL-DIPHOSPHATE DELTA-ISOMERASE"/>
    <property type="match status" value="1"/>
</dbReference>
<reference evidence="13 14" key="1">
    <citation type="submission" date="2020-03" db="EMBL/GenBank/DDBJ databases">
        <title>Vagococcus sp. nov., isolated from beetles.</title>
        <authorList>
            <person name="Hyun D.-W."/>
            <person name="Bae J.-W."/>
        </authorList>
    </citation>
    <scope>NUCLEOTIDE SEQUENCE [LARGE SCALE GENOMIC DNA]</scope>
    <source>
        <strain evidence="13 14">HDW17A</strain>
    </source>
</reference>
<feature type="domain" description="FMN-dependent dehydrogenase" evidence="12">
    <location>
        <begin position="157"/>
        <end position="323"/>
    </location>
</feature>
<comment type="subcellular location">
    <subcellularLocation>
        <location evidence="11">Cytoplasm</location>
    </subcellularLocation>
</comment>
<keyword evidence="3 11" id="KW-0285">Flavoprotein</keyword>
<keyword evidence="5 11" id="KW-0479">Metal-binding</keyword>
<feature type="binding site" evidence="11">
    <location>
        <begin position="3"/>
        <end position="4"/>
    </location>
    <ligand>
        <name>substrate</name>
    </ligand>
</feature>
<evidence type="ECO:0000313" key="14">
    <source>
        <dbReference type="Proteomes" id="UP000500890"/>
    </source>
</evidence>
<gene>
    <name evidence="11" type="primary">fni</name>
    <name evidence="13" type="ORF">G7081_04935</name>
</gene>
<comment type="caution">
    <text evidence="11">Lacks conserved residue(s) required for the propagation of feature annotation.</text>
</comment>
<keyword evidence="7 11" id="KW-0521">NADP</keyword>
<comment type="subunit">
    <text evidence="10 11">Homooctamer. Dimer of tetramers.</text>
</comment>
<keyword evidence="6 11" id="KW-0460">Magnesium</keyword>
<evidence type="ECO:0000256" key="2">
    <source>
        <dbReference type="ARBA" id="ARBA00022490"/>
    </source>
</evidence>
<dbReference type="AlphaFoldDB" id="A0A6G8APS6"/>
<evidence type="ECO:0000256" key="3">
    <source>
        <dbReference type="ARBA" id="ARBA00022630"/>
    </source>
</evidence>
<evidence type="ECO:0000256" key="7">
    <source>
        <dbReference type="ARBA" id="ARBA00022857"/>
    </source>
</evidence>
<feature type="binding site" evidence="11">
    <location>
        <position position="90"/>
    </location>
    <ligand>
        <name>FMN</name>
        <dbReference type="ChEBI" id="CHEBI:58210"/>
    </ligand>
</feature>
<dbReference type="PIRSF" id="PIRSF003314">
    <property type="entry name" value="IPP_isomerase"/>
    <property type="match status" value="1"/>
</dbReference>
<comment type="catalytic activity">
    <reaction evidence="11">
        <text>isopentenyl diphosphate = dimethylallyl diphosphate</text>
        <dbReference type="Rhea" id="RHEA:23284"/>
        <dbReference type="ChEBI" id="CHEBI:57623"/>
        <dbReference type="ChEBI" id="CHEBI:128769"/>
        <dbReference type="EC" id="5.3.3.2"/>
    </reaction>
</comment>
<evidence type="ECO:0000256" key="4">
    <source>
        <dbReference type="ARBA" id="ARBA00022643"/>
    </source>
</evidence>
<comment type="cofactor">
    <cofactor evidence="11">
        <name>Mg(2+)</name>
        <dbReference type="ChEBI" id="CHEBI:18420"/>
    </cofactor>
</comment>
<dbReference type="GO" id="GO:0005737">
    <property type="term" value="C:cytoplasm"/>
    <property type="evidence" value="ECO:0007669"/>
    <property type="project" value="UniProtKB-SubCell"/>
</dbReference>
<organism evidence="13 14">
    <name type="scientific">Vagococcus coleopterorum</name>
    <dbReference type="NCBI Taxonomy" id="2714946"/>
    <lineage>
        <taxon>Bacteria</taxon>
        <taxon>Bacillati</taxon>
        <taxon>Bacillota</taxon>
        <taxon>Bacilli</taxon>
        <taxon>Lactobacillales</taxon>
        <taxon>Enterococcaceae</taxon>
        <taxon>Vagococcus</taxon>
    </lineage>
</organism>
<feature type="binding site" evidence="11">
    <location>
        <position position="150"/>
    </location>
    <ligand>
        <name>Mg(2+)</name>
        <dbReference type="ChEBI" id="CHEBI:18420"/>
    </ligand>
</feature>
<evidence type="ECO:0000256" key="10">
    <source>
        <dbReference type="ARBA" id="ARBA00025810"/>
    </source>
</evidence>
<proteinExistence type="inferred from homology"/>
<evidence type="ECO:0000256" key="9">
    <source>
        <dbReference type="ARBA" id="ARBA00023235"/>
    </source>
</evidence>
<dbReference type="InterPro" id="IPR011179">
    <property type="entry name" value="IPdP_isomerase"/>
</dbReference>
<evidence type="ECO:0000256" key="5">
    <source>
        <dbReference type="ARBA" id="ARBA00022723"/>
    </source>
</evidence>
<dbReference type="CDD" id="cd02811">
    <property type="entry name" value="IDI-2_FMN"/>
    <property type="match status" value="1"/>
</dbReference>